<feature type="chain" id="PRO_5038332760" evidence="1">
    <location>
        <begin position="25"/>
        <end position="229"/>
    </location>
</feature>
<evidence type="ECO:0000256" key="1">
    <source>
        <dbReference type="SAM" id="SignalP"/>
    </source>
</evidence>
<keyword evidence="3" id="KW-1185">Reference proteome</keyword>
<dbReference type="PANTHER" id="PTHR47245:SF2">
    <property type="entry name" value="PEPTIDYL-PROLYL CIS-TRANS ISOMERASE HP_0175-RELATED"/>
    <property type="match status" value="1"/>
</dbReference>
<evidence type="ECO:0000313" key="2">
    <source>
        <dbReference type="EMBL" id="SDY61051.1"/>
    </source>
</evidence>
<dbReference type="SUPFAM" id="SSF109998">
    <property type="entry name" value="Triger factor/SurA peptide-binding domain-like"/>
    <property type="match status" value="1"/>
</dbReference>
<proteinExistence type="predicted"/>
<dbReference type="InterPro" id="IPR050245">
    <property type="entry name" value="PrsA_foldase"/>
</dbReference>
<dbReference type="AlphaFoldDB" id="A0A1H3L9I3"/>
<organism evidence="2 3">
    <name type="scientific">Evansella caseinilytica</name>
    <dbReference type="NCBI Taxonomy" id="1503961"/>
    <lineage>
        <taxon>Bacteria</taxon>
        <taxon>Bacillati</taxon>
        <taxon>Bacillota</taxon>
        <taxon>Bacilli</taxon>
        <taxon>Bacillales</taxon>
        <taxon>Bacillaceae</taxon>
        <taxon>Evansella</taxon>
    </lineage>
</organism>
<dbReference type="InterPro" id="IPR027304">
    <property type="entry name" value="Trigger_fact/SurA_dom_sf"/>
</dbReference>
<dbReference type="Gene3D" id="1.10.4030.10">
    <property type="entry name" value="Porin chaperone SurA, peptide-binding domain"/>
    <property type="match status" value="1"/>
</dbReference>
<protein>
    <submittedName>
        <fullName evidence="2">SurA N-terminal domain-containing protein</fullName>
    </submittedName>
</protein>
<dbReference type="PROSITE" id="PS51257">
    <property type="entry name" value="PROKAR_LIPOPROTEIN"/>
    <property type="match status" value="1"/>
</dbReference>
<name>A0A1H3L9I3_9BACI</name>
<sequence>MRRFKRNFWHVLSGLLLMTVAACGNGQDEQTEENNTSIKDINVENVAVVNGENISTASYLVQLDRIVQFYASQGLNLEEEENQQLLQDVEKNLLDSLITRELVLQEADRVNISPTEEEVDVELENFKSQFPEEEDYTEALDMNNYTEEQLREELKEELIYRKLLQLDHLDDEITVTEEELRERYDELSLQYENLGEFEDVQEQLKEEAIQQKFLDDLKEAAEIEVLYTV</sequence>
<gene>
    <name evidence="2" type="ORF">SAMN05421736_102406</name>
</gene>
<evidence type="ECO:0000313" key="3">
    <source>
        <dbReference type="Proteomes" id="UP000198935"/>
    </source>
</evidence>
<dbReference type="STRING" id="1503961.SAMN05421736_102406"/>
<dbReference type="PANTHER" id="PTHR47245">
    <property type="entry name" value="PEPTIDYLPROLYL ISOMERASE"/>
    <property type="match status" value="1"/>
</dbReference>
<dbReference type="EMBL" id="FNPI01000002">
    <property type="protein sequence ID" value="SDY61051.1"/>
    <property type="molecule type" value="Genomic_DNA"/>
</dbReference>
<dbReference type="Pfam" id="PF13624">
    <property type="entry name" value="SurA_N_3"/>
    <property type="match status" value="1"/>
</dbReference>
<keyword evidence="1" id="KW-0732">Signal</keyword>
<reference evidence="3" key="1">
    <citation type="submission" date="2016-10" db="EMBL/GenBank/DDBJ databases">
        <authorList>
            <person name="Varghese N."/>
            <person name="Submissions S."/>
        </authorList>
    </citation>
    <scope>NUCLEOTIDE SEQUENCE [LARGE SCALE GENOMIC DNA]</scope>
    <source>
        <strain evidence="3">SP</strain>
    </source>
</reference>
<dbReference type="Proteomes" id="UP000198935">
    <property type="component" value="Unassembled WGS sequence"/>
</dbReference>
<feature type="signal peptide" evidence="1">
    <location>
        <begin position="1"/>
        <end position="24"/>
    </location>
</feature>
<accession>A0A1H3L9I3</accession>